<keyword evidence="3" id="KW-1185">Reference proteome</keyword>
<dbReference type="KEGG" id="iho:Igni_1111"/>
<protein>
    <recommendedName>
        <fullName evidence="1">Thioredoxin domain-containing protein</fullName>
    </recommendedName>
</protein>
<proteinExistence type="predicted"/>
<dbReference type="InterPro" id="IPR013766">
    <property type="entry name" value="Thioredoxin_domain"/>
</dbReference>
<dbReference type="HOGENOM" id="CLU_2140179_0_0_2"/>
<dbReference type="Gene3D" id="3.40.30.10">
    <property type="entry name" value="Glutaredoxin"/>
    <property type="match status" value="1"/>
</dbReference>
<evidence type="ECO:0000259" key="1">
    <source>
        <dbReference type="Pfam" id="PF00085"/>
    </source>
</evidence>
<dbReference type="AlphaFoldDB" id="A8ABI6"/>
<dbReference type="SUPFAM" id="SSF52833">
    <property type="entry name" value="Thioredoxin-like"/>
    <property type="match status" value="1"/>
</dbReference>
<dbReference type="Pfam" id="PF00085">
    <property type="entry name" value="Thioredoxin"/>
    <property type="match status" value="1"/>
</dbReference>
<gene>
    <name evidence="2" type="ordered locus">Igni_1111</name>
</gene>
<dbReference type="GeneID" id="5562936"/>
<evidence type="ECO:0000313" key="2">
    <source>
        <dbReference type="EMBL" id="ABU82288.1"/>
    </source>
</evidence>
<sequence>MITSYEEFEEKIKEGVSVVVFTAEWVPASKRLVEKLVEYLENFKVKVIEVDVAMAPRVMSEERVFIIPTVKVYLNGKVVITQEDTTGNVAVDAEHLRRALKEVMKRKGVPLR</sequence>
<dbReference type="InterPro" id="IPR036249">
    <property type="entry name" value="Thioredoxin-like_sf"/>
</dbReference>
<dbReference type="STRING" id="453591.Igni_1111"/>
<feature type="domain" description="Thioredoxin" evidence="1">
    <location>
        <begin position="3"/>
        <end position="88"/>
    </location>
</feature>
<dbReference type="EMBL" id="CP000816">
    <property type="protein sequence ID" value="ABU82288.1"/>
    <property type="molecule type" value="Genomic_DNA"/>
</dbReference>
<accession>A8ABI6</accession>
<dbReference type="RefSeq" id="WP_012123252.1">
    <property type="nucleotide sequence ID" value="NC_009776.1"/>
</dbReference>
<reference evidence="2 3" key="1">
    <citation type="journal article" date="2008" name="Genome Biol.">
        <title>A genomic analysis of the archaeal system Ignicoccus hospitalis-Nanoarchaeum equitans.</title>
        <authorList>
            <person name="Podar M."/>
            <person name="Anderson I."/>
            <person name="Makarova K.S."/>
            <person name="Elkins J.G."/>
            <person name="Ivanova N."/>
            <person name="Wall M.A."/>
            <person name="Lykidis A."/>
            <person name="Mavromatis K."/>
            <person name="Sun H."/>
            <person name="Hudson M.E."/>
            <person name="Chen W."/>
            <person name="Deciu C."/>
            <person name="Hutchison D."/>
            <person name="Eads J.R."/>
            <person name="Anderson A."/>
            <person name="Fernandes F."/>
            <person name="Szeto E."/>
            <person name="Lapidus A."/>
            <person name="Kyrpides N.C."/>
            <person name="Saier M.H.Jr."/>
            <person name="Richardson P.M."/>
            <person name="Rachel R."/>
            <person name="Huber H."/>
            <person name="Eisen J.A."/>
            <person name="Koonin E.V."/>
            <person name="Keller M."/>
            <person name="Stetter K.O."/>
        </authorList>
    </citation>
    <scope>NUCLEOTIDE SEQUENCE [LARGE SCALE GENOMIC DNA]</scope>
    <source>
        <strain evidence="3">KIN4/I / DSM 18386 / JCM 14125</strain>
    </source>
</reference>
<dbReference type="CDD" id="cd02947">
    <property type="entry name" value="TRX_family"/>
    <property type="match status" value="1"/>
</dbReference>
<name>A8ABI6_IGNH4</name>
<dbReference type="eggNOG" id="arCOG01972">
    <property type="taxonomic scope" value="Archaea"/>
</dbReference>
<dbReference type="Proteomes" id="UP000000262">
    <property type="component" value="Chromosome"/>
</dbReference>
<organism evidence="2 3">
    <name type="scientific">Ignicoccus hospitalis (strain KIN4/I / DSM 18386 / JCM 14125)</name>
    <dbReference type="NCBI Taxonomy" id="453591"/>
    <lineage>
        <taxon>Archaea</taxon>
        <taxon>Thermoproteota</taxon>
        <taxon>Thermoprotei</taxon>
        <taxon>Desulfurococcales</taxon>
        <taxon>Desulfurococcaceae</taxon>
        <taxon>Ignicoccus</taxon>
    </lineage>
</organism>
<evidence type="ECO:0000313" key="3">
    <source>
        <dbReference type="Proteomes" id="UP000000262"/>
    </source>
</evidence>